<reference evidence="4" key="1">
    <citation type="submission" date="2017-04" db="EMBL/GenBank/DDBJ databases">
        <authorList>
            <person name="Varghese N."/>
            <person name="Submissions S."/>
        </authorList>
    </citation>
    <scope>NUCLEOTIDE SEQUENCE [LARGE SCALE GENOMIC DNA]</scope>
</reference>
<feature type="binding site" evidence="2">
    <location>
        <position position="353"/>
    </location>
    <ligand>
        <name>FAD</name>
        <dbReference type="ChEBI" id="CHEBI:57692"/>
    </ligand>
</feature>
<dbReference type="Proteomes" id="UP000194420">
    <property type="component" value="Unassembled WGS sequence"/>
</dbReference>
<dbReference type="GO" id="GO:0004497">
    <property type="term" value="F:monooxygenase activity"/>
    <property type="evidence" value="ECO:0007669"/>
    <property type="project" value="InterPro"/>
</dbReference>
<dbReference type="PANTHER" id="PTHR43747:SF4">
    <property type="entry name" value="FLAVIN-DEPENDENT TRYPTOPHAN HALOGENASE"/>
    <property type="match status" value="1"/>
</dbReference>
<gene>
    <name evidence="3" type="ORF">SAMN06297468_0861</name>
</gene>
<dbReference type="AlphaFoldDB" id="A0A1Y6ELI6"/>
<dbReference type="InterPro" id="IPR050816">
    <property type="entry name" value="Flavin-dep_Halogenase_NPB"/>
</dbReference>
<feature type="binding site" evidence="2">
    <location>
        <begin position="22"/>
        <end position="25"/>
    </location>
    <ligand>
        <name>FAD</name>
        <dbReference type="ChEBI" id="CHEBI:57692"/>
    </ligand>
</feature>
<sequence length="504" mass="55683">MKGDSNSDDRGDRLRKIVIVGGGSAGWMAAAALSSVTSTPIVLVESDEIGTVGVGEATIPQIRTFNRALAIDEREFVRATNATFKLGIRFLGWNGEGSDYIHAFGQVGQPTAVMPFHQLWLRGRALGFAGAFGEYALNDVAARAGKMAMPGRGMPAQGANMPWAYHFDASLYAQFLRKRAEAKGVKRIEGKIVGVTCDHEEPAIESVTLASGQVIEGDFFLDCTGFRGLLISQLEGSDFCDWSHWLPCDSAQAAPCRSDGEISPFTSSTAHSAGWQWRIPLQHRVGNGVVYCSAHMSDDEARAHLLANIDSAPDAEPRQIRFTTGTRRNHWIGNCMAVGLSAGFLEPLESTSIHLIQYSIARLMAMLPRRGTDPAIAASFNHEVSRQWLRVRDFLILHYWANGRVGEPFWDACRTMELPETLVPKIEQFKATGHFIREEEELFTEVGWSQVFLGHGIIPESWHPLADEMPEAELRQFLDRMGAGYREMVSRMPTQAEFIGALLR</sequence>
<evidence type="ECO:0000313" key="4">
    <source>
        <dbReference type="Proteomes" id="UP000194420"/>
    </source>
</evidence>
<dbReference type="SUPFAM" id="SSF51905">
    <property type="entry name" value="FAD/NAD(P)-binding domain"/>
    <property type="match status" value="1"/>
</dbReference>
<dbReference type="EMBL" id="FXWG01000001">
    <property type="protein sequence ID" value="SMQ63485.1"/>
    <property type="molecule type" value="Genomic_DNA"/>
</dbReference>
<dbReference type="InterPro" id="IPR006905">
    <property type="entry name" value="Flavin_halogenase"/>
</dbReference>
<feature type="active site" evidence="1">
    <location>
        <position position="85"/>
    </location>
</feature>
<dbReference type="GO" id="GO:0000166">
    <property type="term" value="F:nucleotide binding"/>
    <property type="evidence" value="ECO:0007669"/>
    <property type="project" value="UniProtKB-KW"/>
</dbReference>
<proteinExistence type="predicted"/>
<protein>
    <submittedName>
        <fullName evidence="3">Tryptophan halogenase</fullName>
    </submittedName>
</protein>
<name>A0A1Y6ELI6_9SPHN</name>
<dbReference type="Pfam" id="PF04820">
    <property type="entry name" value="Trp_halogenase"/>
    <property type="match status" value="1"/>
</dbReference>
<evidence type="ECO:0000256" key="2">
    <source>
        <dbReference type="PIRSR" id="PIRSR011396-2"/>
    </source>
</evidence>
<feature type="binding site" evidence="2">
    <location>
        <position position="349"/>
    </location>
    <ligand>
        <name>L-tryptophan</name>
        <dbReference type="ChEBI" id="CHEBI:57912"/>
    </ligand>
</feature>
<keyword evidence="2" id="KW-0547">Nucleotide-binding</keyword>
<dbReference type="InterPro" id="IPR033856">
    <property type="entry name" value="Trp_halogen"/>
</dbReference>
<dbReference type="InterPro" id="IPR036188">
    <property type="entry name" value="FAD/NAD-bd_sf"/>
</dbReference>
<keyword evidence="2" id="KW-0285">Flavoprotein</keyword>
<dbReference type="PIRSF" id="PIRSF011396">
    <property type="entry name" value="Trp_halogenase"/>
    <property type="match status" value="1"/>
</dbReference>
<evidence type="ECO:0000256" key="1">
    <source>
        <dbReference type="PIRSR" id="PIRSR011396-1"/>
    </source>
</evidence>
<evidence type="ECO:0000313" key="3">
    <source>
        <dbReference type="EMBL" id="SMQ63485.1"/>
    </source>
</evidence>
<feature type="binding site" evidence="2">
    <location>
        <position position="340"/>
    </location>
    <ligand>
        <name>FAD</name>
        <dbReference type="ChEBI" id="CHEBI:57692"/>
    </ligand>
</feature>
<keyword evidence="4" id="KW-1185">Reference proteome</keyword>
<feature type="binding site" evidence="2">
    <location>
        <position position="85"/>
    </location>
    <ligand>
        <name>7-chloro-L-tryptophan</name>
        <dbReference type="ChEBI" id="CHEBI:58713"/>
    </ligand>
</feature>
<accession>A0A1Y6ELI6</accession>
<organism evidence="3 4">
    <name type="scientific">Altererythrobacter xiamenensis</name>
    <dbReference type="NCBI Taxonomy" id="1316679"/>
    <lineage>
        <taxon>Bacteria</taxon>
        <taxon>Pseudomonadati</taxon>
        <taxon>Pseudomonadota</taxon>
        <taxon>Alphaproteobacteria</taxon>
        <taxon>Sphingomonadales</taxon>
        <taxon>Erythrobacteraceae</taxon>
        <taxon>Altererythrobacter</taxon>
    </lineage>
</organism>
<keyword evidence="2" id="KW-0274">FAD</keyword>
<dbReference type="Gene3D" id="3.50.50.60">
    <property type="entry name" value="FAD/NAD(P)-binding domain"/>
    <property type="match status" value="1"/>
</dbReference>
<dbReference type="PANTHER" id="PTHR43747">
    <property type="entry name" value="FAD-BINDING PROTEIN"/>
    <property type="match status" value="1"/>
</dbReference>